<evidence type="ECO:0000313" key="1">
    <source>
        <dbReference type="EMBL" id="SJZ67137.1"/>
    </source>
</evidence>
<organism evidence="1 2">
    <name type="scientific">Porphyromonas cangingivalis</name>
    <dbReference type="NCBI Taxonomy" id="36874"/>
    <lineage>
        <taxon>Bacteria</taxon>
        <taxon>Pseudomonadati</taxon>
        <taxon>Bacteroidota</taxon>
        <taxon>Bacteroidia</taxon>
        <taxon>Bacteroidales</taxon>
        <taxon>Porphyromonadaceae</taxon>
        <taxon>Porphyromonas</taxon>
    </lineage>
</organism>
<name>A0A1T4MJU4_PORCN</name>
<proteinExistence type="predicted"/>
<dbReference type="Proteomes" id="UP000189956">
    <property type="component" value="Unassembled WGS sequence"/>
</dbReference>
<sequence>MPRCMDLATPFLLIKQTMRQMRYTMKYNIYFLLFLALGLLGACRKGEEKPKGEPRGSDEYLMKRVGLSTFSSIHRETDGGTRKMRESEMSTLFGELIDLTAPSMILFAKDSLTIEKPEGVVEKFKIRWQGKELWLYHDFARRWAWAGLMGDDATFKLRLSYFNLMDGYPHRLILHRGVEYGSLSGSDWELSEGAMLDYLEQDAKFVFVPSKK</sequence>
<dbReference type="AlphaFoldDB" id="A0A1T4MJU4"/>
<evidence type="ECO:0000313" key="2">
    <source>
        <dbReference type="Proteomes" id="UP000189956"/>
    </source>
</evidence>
<protein>
    <submittedName>
        <fullName evidence="1">Uncharacterized protein</fullName>
    </submittedName>
</protein>
<gene>
    <name evidence="1" type="ORF">SAMN02745205_01555</name>
</gene>
<accession>A0A1T4MJU4</accession>
<reference evidence="1 2" key="1">
    <citation type="submission" date="2017-02" db="EMBL/GenBank/DDBJ databases">
        <authorList>
            <person name="Peterson S.W."/>
        </authorList>
    </citation>
    <scope>NUCLEOTIDE SEQUENCE [LARGE SCALE GENOMIC DNA]</scope>
    <source>
        <strain evidence="1 2">ATCC 700135</strain>
    </source>
</reference>
<dbReference type="EMBL" id="FUWL01000013">
    <property type="protein sequence ID" value="SJZ67137.1"/>
    <property type="molecule type" value="Genomic_DNA"/>
</dbReference>